<feature type="transmembrane region" description="Helical" evidence="1">
    <location>
        <begin position="100"/>
        <end position="119"/>
    </location>
</feature>
<accession>A0A8J6EN90</accession>
<proteinExistence type="predicted"/>
<name>A0A8J6EN90_ELECQ</name>
<comment type="caution">
    <text evidence="2">The sequence shown here is derived from an EMBL/GenBank/DDBJ whole genome shotgun (WGS) entry which is preliminary data.</text>
</comment>
<keyword evidence="3" id="KW-1185">Reference proteome</keyword>
<evidence type="ECO:0000256" key="1">
    <source>
        <dbReference type="SAM" id="Phobius"/>
    </source>
</evidence>
<dbReference type="EMBL" id="WNTK01000051">
    <property type="protein sequence ID" value="KAG9472482.1"/>
    <property type="molecule type" value="Genomic_DNA"/>
</dbReference>
<sequence>MGRSTRIQRETNRQVTPHPFGPALCIILYGVLQECSFFLQNGCHLRFHVNFKSIDLIEETLLYKTGKCAVQDLSGRSMARIFIVSCSAPTSPARIAPRNVDWSSVMLLAVSVAGVTHVIPYGHLAFPMTVLPCFLILHSVLPYHQSSWETGGSHIGCYQSQWLLCSQIASVSPLHRASPHHFPGLCIRCLASHIYMATTVLRSAMRHVCANFSGSTSNTFGTIQKPDPTIICSHSVPHSLKGPPAVLPPSPIYALLCSRQKVYDRPDTQCCRCCQPADGTFISQPYQVTLPFTSARFFLNRPVYGDKVDIFIHEVTSGSWKDIKG</sequence>
<evidence type="ECO:0000313" key="2">
    <source>
        <dbReference type="EMBL" id="KAG9472482.1"/>
    </source>
</evidence>
<reference evidence="2" key="1">
    <citation type="thesis" date="2020" institute="ProQuest LLC" country="789 East Eisenhower Parkway, Ann Arbor, MI, USA">
        <title>Comparative Genomics and Chromosome Evolution.</title>
        <authorList>
            <person name="Mudd A.B."/>
        </authorList>
    </citation>
    <scope>NUCLEOTIDE SEQUENCE</scope>
    <source>
        <strain evidence="2">HN-11 Male</strain>
        <tissue evidence="2">Kidney and liver</tissue>
    </source>
</reference>
<dbReference type="AlphaFoldDB" id="A0A8J6EN90"/>
<dbReference type="Proteomes" id="UP000770717">
    <property type="component" value="Unassembled WGS sequence"/>
</dbReference>
<keyword evidence="1" id="KW-0472">Membrane</keyword>
<evidence type="ECO:0000313" key="3">
    <source>
        <dbReference type="Proteomes" id="UP000770717"/>
    </source>
</evidence>
<protein>
    <submittedName>
        <fullName evidence="2">Uncharacterized protein</fullName>
    </submittedName>
</protein>
<keyword evidence="1" id="KW-1133">Transmembrane helix</keyword>
<keyword evidence="1" id="KW-0812">Transmembrane</keyword>
<organism evidence="2 3">
    <name type="scientific">Eleutherodactylus coqui</name>
    <name type="common">Puerto Rican coqui</name>
    <dbReference type="NCBI Taxonomy" id="57060"/>
    <lineage>
        <taxon>Eukaryota</taxon>
        <taxon>Metazoa</taxon>
        <taxon>Chordata</taxon>
        <taxon>Craniata</taxon>
        <taxon>Vertebrata</taxon>
        <taxon>Euteleostomi</taxon>
        <taxon>Amphibia</taxon>
        <taxon>Batrachia</taxon>
        <taxon>Anura</taxon>
        <taxon>Neobatrachia</taxon>
        <taxon>Hyloidea</taxon>
        <taxon>Eleutherodactylidae</taxon>
        <taxon>Eleutherodactylinae</taxon>
        <taxon>Eleutherodactylus</taxon>
        <taxon>Eleutherodactylus</taxon>
    </lineage>
</organism>
<gene>
    <name evidence="2" type="ORF">GDO78_019308</name>
</gene>